<accession>A0ABP9U6F9</accession>
<evidence type="ECO:0000313" key="2">
    <source>
        <dbReference type="EMBL" id="GAA5414923.1"/>
    </source>
</evidence>
<comment type="caution">
    <text evidence="2">The sequence shown here is derived from an EMBL/GenBank/DDBJ whole genome shotgun (WGS) entry which is preliminary data.</text>
</comment>
<dbReference type="Pfam" id="PF04556">
    <property type="entry name" value="DpnII"/>
    <property type="match status" value="1"/>
</dbReference>
<dbReference type="GO" id="GO:0004519">
    <property type="term" value="F:endonuclease activity"/>
    <property type="evidence" value="ECO:0007669"/>
    <property type="project" value="UniProtKB-KW"/>
</dbReference>
<keyword evidence="2" id="KW-0378">Hydrolase</keyword>
<organism evidence="2 3">
    <name type="scientific">Ureaplasma ceti</name>
    <dbReference type="NCBI Taxonomy" id="3119530"/>
    <lineage>
        <taxon>Bacteria</taxon>
        <taxon>Bacillati</taxon>
        <taxon>Mycoplasmatota</taxon>
        <taxon>Mycoplasmoidales</taxon>
        <taxon>Mycoplasmoidaceae</taxon>
        <taxon>Ureaplasma</taxon>
    </lineage>
</organism>
<keyword evidence="2" id="KW-0540">Nuclease</keyword>
<reference evidence="2" key="1">
    <citation type="submission" date="2024-02" db="EMBL/GenBank/DDBJ databases">
        <title>Draft genome sequence of new strains in genus Ureaplasma.</title>
        <authorList>
            <person name="Nakajima Y."/>
            <person name="Segawa T."/>
        </authorList>
    </citation>
    <scope>NUCLEOTIDE SEQUENCE [LARGE SCALE GENOMIC DNA]</scope>
    <source>
        <strain evidence="2">OM1</strain>
    </source>
</reference>
<evidence type="ECO:0000313" key="3">
    <source>
        <dbReference type="Proteomes" id="UP001449582"/>
    </source>
</evidence>
<dbReference type="EMBL" id="BAABQM010000005">
    <property type="protein sequence ID" value="GAA5414923.1"/>
    <property type="molecule type" value="Genomic_DNA"/>
</dbReference>
<dbReference type="InterPro" id="IPR007637">
    <property type="entry name" value="Restrct_endonuc_II_DpnII-like"/>
</dbReference>
<keyword evidence="2" id="KW-0255">Endonuclease</keyword>
<sequence>MKSKNLKSDKLDNALAEYLDTIQTTNIELDSFVDFDKIRSQMNKISNNLSKLNYLIAGSYEELDKNIERLWSRNPESFALIYDVLAINDIRNKSAIVDNKVYLLEELLQSLEGVKTLIYRSKLADMIVNGNINNFYDYLYGVKVGSDSNTRKNRNGSKNEDDIYDMLVNHYKDNKDIVIETQVNSEIYNILRNDKKRWDFLVINNKNKKKVLLEASFYNSGGSKVSEVCRAYKEIFDNVSVEKDKKNPNLKGINFVWVADGFGMTTIKSALSEVFGYDYICNKNQLLDKVDTLLGLKNTKAKTSKNPKK</sequence>
<dbReference type="RefSeq" id="WP_353290084.1">
    <property type="nucleotide sequence ID" value="NZ_BAABQM010000005.1"/>
</dbReference>
<name>A0ABP9U6F9_9BACT</name>
<proteinExistence type="predicted"/>
<protein>
    <submittedName>
        <fullName evidence="2">Type II restriction endonuclease</fullName>
    </submittedName>
</protein>
<gene>
    <name evidence="2" type="ORF">UREOM_6340</name>
</gene>
<dbReference type="Proteomes" id="UP001449582">
    <property type="component" value="Unassembled WGS sequence"/>
</dbReference>
<feature type="domain" description="Restriction endonuclease type II DpnII-like" evidence="1">
    <location>
        <begin position="16"/>
        <end position="288"/>
    </location>
</feature>
<evidence type="ECO:0000259" key="1">
    <source>
        <dbReference type="Pfam" id="PF04556"/>
    </source>
</evidence>
<keyword evidence="3" id="KW-1185">Reference proteome</keyword>